<gene>
    <name evidence="9" type="ORF">PXEA_LOCUS9354</name>
</gene>
<organism evidence="9 10">
    <name type="scientific">Protopolystoma xenopodis</name>
    <dbReference type="NCBI Taxonomy" id="117903"/>
    <lineage>
        <taxon>Eukaryota</taxon>
        <taxon>Metazoa</taxon>
        <taxon>Spiralia</taxon>
        <taxon>Lophotrochozoa</taxon>
        <taxon>Platyhelminthes</taxon>
        <taxon>Monogenea</taxon>
        <taxon>Polyopisthocotylea</taxon>
        <taxon>Polystomatidea</taxon>
        <taxon>Polystomatidae</taxon>
        <taxon>Protopolystoma</taxon>
    </lineage>
</organism>
<dbReference type="GO" id="GO:0005634">
    <property type="term" value="C:nucleus"/>
    <property type="evidence" value="ECO:0007669"/>
    <property type="project" value="UniProtKB-SubCell"/>
</dbReference>
<protein>
    <recommendedName>
        <fullName evidence="8">Homeobox domain-containing protein</fullName>
    </recommendedName>
</protein>
<dbReference type="EMBL" id="CAAALY010026404">
    <property type="protein sequence ID" value="VEL15914.1"/>
    <property type="molecule type" value="Genomic_DNA"/>
</dbReference>
<dbReference type="SUPFAM" id="SSF46689">
    <property type="entry name" value="Homeodomain-like"/>
    <property type="match status" value="1"/>
</dbReference>
<feature type="region of interest" description="Disordered" evidence="7">
    <location>
        <begin position="201"/>
        <end position="230"/>
    </location>
</feature>
<feature type="region of interest" description="Disordered" evidence="7">
    <location>
        <begin position="50"/>
        <end position="73"/>
    </location>
</feature>
<dbReference type="OrthoDB" id="6159439at2759"/>
<dbReference type="FunFam" id="1.10.10.60:FF:000679">
    <property type="entry name" value="Homeobox protein aristaless"/>
    <property type="match status" value="1"/>
</dbReference>
<dbReference type="AlphaFoldDB" id="A0A448WN19"/>
<evidence type="ECO:0000256" key="3">
    <source>
        <dbReference type="ARBA" id="ARBA00023155"/>
    </source>
</evidence>
<accession>A0A448WN19</accession>
<dbReference type="InterPro" id="IPR017970">
    <property type="entry name" value="Homeobox_CS"/>
</dbReference>
<dbReference type="InterPro" id="IPR050649">
    <property type="entry name" value="Paired_Homeobox_TFs"/>
</dbReference>
<reference evidence="9" key="1">
    <citation type="submission" date="2018-11" db="EMBL/GenBank/DDBJ databases">
        <authorList>
            <consortium name="Pathogen Informatics"/>
        </authorList>
    </citation>
    <scope>NUCLEOTIDE SEQUENCE</scope>
</reference>
<dbReference type="InterPro" id="IPR009057">
    <property type="entry name" value="Homeodomain-like_sf"/>
</dbReference>
<dbReference type="PROSITE" id="PS00027">
    <property type="entry name" value="HOMEOBOX_1"/>
    <property type="match status" value="1"/>
</dbReference>
<evidence type="ECO:0000256" key="4">
    <source>
        <dbReference type="ARBA" id="ARBA00023242"/>
    </source>
</evidence>
<keyword evidence="10" id="KW-1185">Reference proteome</keyword>
<dbReference type="PANTHER" id="PTHR24329">
    <property type="entry name" value="HOMEOBOX PROTEIN ARISTALESS"/>
    <property type="match status" value="1"/>
</dbReference>
<keyword evidence="2 5" id="KW-0238">DNA-binding</keyword>
<evidence type="ECO:0000313" key="9">
    <source>
        <dbReference type="EMBL" id="VEL15914.1"/>
    </source>
</evidence>
<feature type="non-terminal residue" evidence="9">
    <location>
        <position position="230"/>
    </location>
</feature>
<comment type="caution">
    <text evidence="9">The sequence shown here is derived from an EMBL/GenBank/DDBJ whole genome shotgun (WGS) entry which is preliminary data.</text>
</comment>
<dbReference type="CDD" id="cd00086">
    <property type="entry name" value="homeodomain"/>
    <property type="match status" value="1"/>
</dbReference>
<evidence type="ECO:0000256" key="5">
    <source>
        <dbReference type="PROSITE-ProRule" id="PRU00108"/>
    </source>
</evidence>
<dbReference type="GO" id="GO:0000981">
    <property type="term" value="F:DNA-binding transcription factor activity, RNA polymerase II-specific"/>
    <property type="evidence" value="ECO:0007669"/>
    <property type="project" value="InterPro"/>
</dbReference>
<keyword evidence="4 5" id="KW-0539">Nucleus</keyword>
<evidence type="ECO:0000256" key="6">
    <source>
        <dbReference type="RuleBase" id="RU000682"/>
    </source>
</evidence>
<feature type="domain" description="Homeobox" evidence="8">
    <location>
        <begin position="9"/>
        <end position="49"/>
    </location>
</feature>
<name>A0A448WN19_9PLAT</name>
<evidence type="ECO:0000256" key="2">
    <source>
        <dbReference type="ARBA" id="ARBA00023125"/>
    </source>
</evidence>
<sequence>MLTSLCRLEFERTHYPDVFARESLAIRVCLPETRIQVWFSNRRAKWRREEKLRNHQHRSASNARKEMSQSSRQTDFVGQLGMAKSPALACPDIPHCHGDRGIGVGVQIAVISDEGKSGEESAAGNGEIGIGGGECEEDISAVATDHKTLSRLANDEPRLLCEMNDPGALRNYAGCFGIECTQALAYVGLTTGTKLCNLDHEEEDEDQQQHHSIHIHARENSPALGLSKAG</sequence>
<dbReference type="GO" id="GO:0000977">
    <property type="term" value="F:RNA polymerase II transcription regulatory region sequence-specific DNA binding"/>
    <property type="evidence" value="ECO:0007669"/>
    <property type="project" value="TreeGrafter"/>
</dbReference>
<dbReference type="Gene3D" id="1.10.10.60">
    <property type="entry name" value="Homeodomain-like"/>
    <property type="match status" value="1"/>
</dbReference>
<keyword evidence="3 5" id="KW-0371">Homeobox</keyword>
<dbReference type="InterPro" id="IPR001356">
    <property type="entry name" value="HD"/>
</dbReference>
<feature type="DNA-binding region" description="Homeobox" evidence="5">
    <location>
        <begin position="11"/>
        <end position="50"/>
    </location>
</feature>
<dbReference type="Proteomes" id="UP000784294">
    <property type="component" value="Unassembled WGS sequence"/>
</dbReference>
<evidence type="ECO:0000256" key="7">
    <source>
        <dbReference type="SAM" id="MobiDB-lite"/>
    </source>
</evidence>
<proteinExistence type="predicted"/>
<evidence type="ECO:0000256" key="1">
    <source>
        <dbReference type="ARBA" id="ARBA00004123"/>
    </source>
</evidence>
<dbReference type="SMART" id="SM00389">
    <property type="entry name" value="HOX"/>
    <property type="match status" value="1"/>
</dbReference>
<dbReference type="PANTHER" id="PTHR24329:SF543">
    <property type="entry name" value="FI01017P-RELATED"/>
    <property type="match status" value="1"/>
</dbReference>
<dbReference type="Pfam" id="PF00046">
    <property type="entry name" value="Homeodomain"/>
    <property type="match status" value="1"/>
</dbReference>
<dbReference type="PROSITE" id="PS50071">
    <property type="entry name" value="HOMEOBOX_2"/>
    <property type="match status" value="1"/>
</dbReference>
<evidence type="ECO:0000313" key="10">
    <source>
        <dbReference type="Proteomes" id="UP000784294"/>
    </source>
</evidence>
<evidence type="ECO:0000259" key="8">
    <source>
        <dbReference type="PROSITE" id="PS50071"/>
    </source>
</evidence>
<comment type="subcellular location">
    <subcellularLocation>
        <location evidence="1 5 6">Nucleus</location>
    </subcellularLocation>
</comment>